<keyword evidence="2" id="KW-1185">Reference proteome</keyword>
<comment type="caution">
    <text evidence="1">The sequence shown here is derived from an EMBL/GenBank/DDBJ whole genome shotgun (WGS) entry which is preliminary data.</text>
</comment>
<dbReference type="PANTHER" id="PTHR35175:SF2">
    <property type="entry name" value="DUF1289 DOMAIN-CONTAINING PROTEIN"/>
    <property type="match status" value="1"/>
</dbReference>
<dbReference type="Proteomes" id="UP000319502">
    <property type="component" value="Unassembled WGS sequence"/>
</dbReference>
<reference evidence="1 2" key="1">
    <citation type="submission" date="2019-07" db="EMBL/GenBank/DDBJ databases">
        <title>The pathways for chlorine oxyanion respiration interact through the shared metabolite chlorate.</title>
        <authorList>
            <person name="Barnum T.P."/>
            <person name="Cheng Y."/>
            <person name="Hill K.A."/>
            <person name="Lucas L.N."/>
            <person name="Carlson H.K."/>
            <person name="Coates J.D."/>
        </authorList>
    </citation>
    <scope>NUCLEOTIDE SEQUENCE [LARGE SCALE GENOMIC DNA]</scope>
    <source>
        <strain evidence="1 2">SFB-3</strain>
    </source>
</reference>
<sequence>MSVESPCIDVCKMDPNSGLCEGCARTIDEITAWSRIGDDEKRAILARVAEREAAVFGDAHPVGGDR</sequence>
<dbReference type="Pfam" id="PF06945">
    <property type="entry name" value="DUF1289"/>
    <property type="match status" value="1"/>
</dbReference>
<dbReference type="InterPro" id="IPR010710">
    <property type="entry name" value="DUF1289"/>
</dbReference>
<dbReference type="RefSeq" id="WP_144309300.1">
    <property type="nucleotide sequence ID" value="NZ_VMNK01000006.1"/>
</dbReference>
<accession>A0A557QY72</accession>
<evidence type="ECO:0000313" key="1">
    <source>
        <dbReference type="EMBL" id="TVO57851.1"/>
    </source>
</evidence>
<dbReference type="AlphaFoldDB" id="A0A557QY72"/>
<dbReference type="EMBL" id="VMNK01000006">
    <property type="protein sequence ID" value="TVO57851.1"/>
    <property type="molecule type" value="Genomic_DNA"/>
</dbReference>
<protein>
    <submittedName>
        <fullName evidence="1">DUF1289 domain-containing protein</fullName>
    </submittedName>
</protein>
<name>A0A557QY72_9RHOO</name>
<organism evidence="1 2">
    <name type="scientific">Denitromonas halophila</name>
    <dbReference type="NCBI Taxonomy" id="1629404"/>
    <lineage>
        <taxon>Bacteria</taxon>
        <taxon>Pseudomonadati</taxon>
        <taxon>Pseudomonadota</taxon>
        <taxon>Betaproteobacteria</taxon>
        <taxon>Rhodocyclales</taxon>
        <taxon>Zoogloeaceae</taxon>
        <taxon>Denitromonas</taxon>
    </lineage>
</organism>
<evidence type="ECO:0000313" key="2">
    <source>
        <dbReference type="Proteomes" id="UP000319502"/>
    </source>
</evidence>
<gene>
    <name evidence="1" type="ORF">FHP91_09330</name>
</gene>
<dbReference type="PANTHER" id="PTHR35175">
    <property type="entry name" value="DUF1289 DOMAIN-CONTAINING PROTEIN"/>
    <property type="match status" value="1"/>
</dbReference>
<proteinExistence type="predicted"/>
<dbReference type="OrthoDB" id="8911262at2"/>